<evidence type="ECO:0000256" key="6">
    <source>
        <dbReference type="ARBA" id="ARBA00022618"/>
    </source>
</evidence>
<dbReference type="SUPFAM" id="SSF51984">
    <property type="entry name" value="MurCD N-terminal domain"/>
    <property type="match status" value="1"/>
</dbReference>
<dbReference type="GO" id="GO:0005524">
    <property type="term" value="F:ATP binding"/>
    <property type="evidence" value="ECO:0007669"/>
    <property type="project" value="UniProtKB-UniRule"/>
</dbReference>
<name>A0A1H8FRD5_9ACTN</name>
<comment type="pathway">
    <text evidence="2 14">Cell wall biogenesis; peptidoglycan biosynthesis.</text>
</comment>
<dbReference type="InterPro" id="IPR036615">
    <property type="entry name" value="Mur_ligase_C_dom_sf"/>
</dbReference>
<evidence type="ECO:0000256" key="11">
    <source>
        <dbReference type="ARBA" id="ARBA00023306"/>
    </source>
</evidence>
<dbReference type="PANTHER" id="PTHR43445:SF3">
    <property type="entry name" value="UDP-N-ACETYLMURAMATE--L-ALANINE LIGASE"/>
    <property type="match status" value="1"/>
</dbReference>
<dbReference type="PANTHER" id="PTHR43445">
    <property type="entry name" value="UDP-N-ACETYLMURAMATE--L-ALANINE LIGASE-RELATED"/>
    <property type="match status" value="1"/>
</dbReference>
<dbReference type="Gene3D" id="3.40.1190.10">
    <property type="entry name" value="Mur-like, catalytic domain"/>
    <property type="match status" value="1"/>
</dbReference>
<evidence type="ECO:0000256" key="14">
    <source>
        <dbReference type="HAMAP-Rule" id="MF_00046"/>
    </source>
</evidence>
<organism evidence="18 19">
    <name type="scientific">Actinacidiphila rubida</name>
    <dbReference type="NCBI Taxonomy" id="310780"/>
    <lineage>
        <taxon>Bacteria</taxon>
        <taxon>Bacillati</taxon>
        <taxon>Actinomycetota</taxon>
        <taxon>Actinomycetes</taxon>
        <taxon>Kitasatosporales</taxon>
        <taxon>Streptomycetaceae</taxon>
        <taxon>Actinacidiphila</taxon>
    </lineage>
</organism>
<dbReference type="NCBIfam" id="TIGR01082">
    <property type="entry name" value="murC"/>
    <property type="match status" value="1"/>
</dbReference>
<dbReference type="AlphaFoldDB" id="A0A1H8FRD5"/>
<evidence type="ECO:0000313" key="19">
    <source>
        <dbReference type="Proteomes" id="UP000181951"/>
    </source>
</evidence>
<evidence type="ECO:0000259" key="16">
    <source>
        <dbReference type="Pfam" id="PF02875"/>
    </source>
</evidence>
<evidence type="ECO:0000256" key="7">
    <source>
        <dbReference type="ARBA" id="ARBA00022741"/>
    </source>
</evidence>
<reference evidence="18 19" key="1">
    <citation type="submission" date="2016-10" db="EMBL/GenBank/DDBJ databases">
        <authorList>
            <person name="de Groot N.N."/>
        </authorList>
    </citation>
    <scope>NUCLEOTIDE SEQUENCE [LARGE SCALE GENOMIC DNA]</scope>
    <source>
        <strain evidence="18 19">CGMCC 4.2026</strain>
    </source>
</reference>
<dbReference type="GO" id="GO:0008763">
    <property type="term" value="F:UDP-N-acetylmuramate-L-alanine ligase activity"/>
    <property type="evidence" value="ECO:0007669"/>
    <property type="project" value="UniProtKB-UniRule"/>
</dbReference>
<protein>
    <recommendedName>
        <fullName evidence="3 14">UDP-N-acetylmuramate--L-alanine ligase</fullName>
        <ecNumber evidence="3 14">6.3.2.8</ecNumber>
    </recommendedName>
    <alternativeName>
        <fullName evidence="14">UDP-N-acetylmuramoyl-L-alanine synthetase</fullName>
    </alternativeName>
</protein>
<keyword evidence="6 14" id="KW-0132">Cell division</keyword>
<keyword evidence="10 14" id="KW-0573">Peptidoglycan synthesis</keyword>
<feature type="binding site" evidence="14">
    <location>
        <begin position="120"/>
        <end position="126"/>
    </location>
    <ligand>
        <name>ATP</name>
        <dbReference type="ChEBI" id="CHEBI:30616"/>
    </ligand>
</feature>
<keyword evidence="19" id="KW-1185">Reference proteome</keyword>
<comment type="similarity">
    <text evidence="14">Belongs to the MurCDEF family.</text>
</comment>
<dbReference type="UniPathway" id="UPA00219"/>
<evidence type="ECO:0000256" key="13">
    <source>
        <dbReference type="ARBA" id="ARBA00047833"/>
    </source>
</evidence>
<dbReference type="Proteomes" id="UP000181951">
    <property type="component" value="Unassembled WGS sequence"/>
</dbReference>
<dbReference type="InterPro" id="IPR005758">
    <property type="entry name" value="UDP-N-AcMur_Ala_ligase_MurC"/>
</dbReference>
<evidence type="ECO:0000259" key="15">
    <source>
        <dbReference type="Pfam" id="PF01225"/>
    </source>
</evidence>
<dbReference type="Gene3D" id="3.40.50.720">
    <property type="entry name" value="NAD(P)-binding Rossmann-like Domain"/>
    <property type="match status" value="1"/>
</dbReference>
<evidence type="ECO:0000256" key="4">
    <source>
        <dbReference type="ARBA" id="ARBA00022490"/>
    </source>
</evidence>
<keyword evidence="5 14" id="KW-0436">Ligase</keyword>
<dbReference type="SUPFAM" id="SSF53244">
    <property type="entry name" value="MurD-like peptide ligases, peptide-binding domain"/>
    <property type="match status" value="1"/>
</dbReference>
<evidence type="ECO:0000256" key="10">
    <source>
        <dbReference type="ARBA" id="ARBA00022984"/>
    </source>
</evidence>
<dbReference type="EC" id="6.3.2.8" evidence="3 14"/>
<feature type="domain" description="Mur ligase N-terminal catalytic" evidence="15">
    <location>
        <begin position="16"/>
        <end position="112"/>
    </location>
</feature>
<evidence type="ECO:0000256" key="9">
    <source>
        <dbReference type="ARBA" id="ARBA00022960"/>
    </source>
</evidence>
<evidence type="ECO:0000256" key="12">
    <source>
        <dbReference type="ARBA" id="ARBA00023316"/>
    </source>
</evidence>
<keyword evidence="12 14" id="KW-0961">Cell wall biogenesis/degradation</keyword>
<dbReference type="GO" id="GO:0009252">
    <property type="term" value="P:peptidoglycan biosynthetic process"/>
    <property type="evidence" value="ECO:0007669"/>
    <property type="project" value="UniProtKB-UniRule"/>
</dbReference>
<feature type="domain" description="Mur ligase central" evidence="17">
    <location>
        <begin position="118"/>
        <end position="299"/>
    </location>
</feature>
<dbReference type="Pfam" id="PF02875">
    <property type="entry name" value="Mur_ligase_C"/>
    <property type="match status" value="1"/>
</dbReference>
<dbReference type="InterPro" id="IPR013221">
    <property type="entry name" value="Mur_ligase_cen"/>
</dbReference>
<evidence type="ECO:0000256" key="3">
    <source>
        <dbReference type="ARBA" id="ARBA00012211"/>
    </source>
</evidence>
<comment type="subcellular location">
    <subcellularLocation>
        <location evidence="1 14">Cytoplasm</location>
    </subcellularLocation>
</comment>
<dbReference type="Gene3D" id="3.90.190.20">
    <property type="entry name" value="Mur ligase, C-terminal domain"/>
    <property type="match status" value="1"/>
</dbReference>
<dbReference type="GO" id="GO:0005737">
    <property type="term" value="C:cytoplasm"/>
    <property type="evidence" value="ECO:0007669"/>
    <property type="project" value="UniProtKB-SubCell"/>
</dbReference>
<evidence type="ECO:0000259" key="17">
    <source>
        <dbReference type="Pfam" id="PF08245"/>
    </source>
</evidence>
<dbReference type="EMBL" id="FODD01000004">
    <property type="protein sequence ID" value="SEN34246.1"/>
    <property type="molecule type" value="Genomic_DNA"/>
</dbReference>
<proteinExistence type="inferred from homology"/>
<dbReference type="InterPro" id="IPR036565">
    <property type="entry name" value="Mur-like_cat_sf"/>
</dbReference>
<dbReference type="Pfam" id="PF01225">
    <property type="entry name" value="Mur_ligase"/>
    <property type="match status" value="1"/>
</dbReference>
<comment type="function">
    <text evidence="14">Cell wall formation.</text>
</comment>
<dbReference type="InterPro" id="IPR050061">
    <property type="entry name" value="MurCDEF_pg_biosynth"/>
</dbReference>
<dbReference type="SUPFAM" id="SSF53623">
    <property type="entry name" value="MurD-like peptide ligases, catalytic domain"/>
    <property type="match status" value="1"/>
</dbReference>
<sequence length="468" mass="47850">MSTPTPPLPSALERPHFVGIGGAGMSGIAKILAQRGARVAGSDAKDSETAQALRGLGVTVHIGHDAGHLAPDTTAVVVSSAIRQENPELAAARERGVPVVHRSDALAALMDGTRPIAVAGTHGKTTTTSMLAVALTALGRGPSYAIGGDLDAPGSNAHHGDGEIFVAEADESDRSFHTYSPEVAIVLNVELDHHANYASMEEIYESFATFVGKIRPGGTLVVAADQPGAVELTARVRDTAGLDVVTYGESEDADLRITAITAHGLTSEVTVLLDGGPLTFTVSVPGRHYAHNAVAALAAGVAMGVPAGELAAALAKYTGVKRRLQLKGEAAGVQVIDSYAHHPTEMTADLEAIRSAAGPDARVLVVFQPHLFSRTRELGAEMGAALALADASVVLDIYPAREDPVPGVTSDLVIDAARAAGADVAAEHDKSAIPEVVAGMAKPGDLVLTMGAGDVTDLGPLVLARLGS</sequence>
<keyword evidence="7 14" id="KW-0547">Nucleotide-binding</keyword>
<dbReference type="GO" id="GO:0008360">
    <property type="term" value="P:regulation of cell shape"/>
    <property type="evidence" value="ECO:0007669"/>
    <property type="project" value="UniProtKB-KW"/>
</dbReference>
<keyword evidence="8 14" id="KW-0067">ATP-binding</keyword>
<dbReference type="STRING" id="310780.SAMN05216267_100434"/>
<evidence type="ECO:0000256" key="5">
    <source>
        <dbReference type="ARBA" id="ARBA00022598"/>
    </source>
</evidence>
<accession>A0A1H8FRD5</accession>
<evidence type="ECO:0000256" key="1">
    <source>
        <dbReference type="ARBA" id="ARBA00004496"/>
    </source>
</evidence>
<evidence type="ECO:0000256" key="8">
    <source>
        <dbReference type="ARBA" id="ARBA00022840"/>
    </source>
</evidence>
<dbReference type="RefSeq" id="WP_075016292.1">
    <property type="nucleotide sequence ID" value="NZ_FODD01000004.1"/>
</dbReference>
<gene>
    <name evidence="14" type="primary">murC</name>
    <name evidence="18" type="ORF">SAMN05216267_100434</name>
</gene>
<evidence type="ECO:0000313" key="18">
    <source>
        <dbReference type="EMBL" id="SEN34246.1"/>
    </source>
</evidence>
<keyword evidence="4 14" id="KW-0963">Cytoplasm</keyword>
<dbReference type="InterPro" id="IPR004101">
    <property type="entry name" value="Mur_ligase_C"/>
</dbReference>
<comment type="catalytic activity">
    <reaction evidence="13 14">
        <text>UDP-N-acetyl-alpha-D-muramate + L-alanine + ATP = UDP-N-acetyl-alpha-D-muramoyl-L-alanine + ADP + phosphate + H(+)</text>
        <dbReference type="Rhea" id="RHEA:23372"/>
        <dbReference type="ChEBI" id="CHEBI:15378"/>
        <dbReference type="ChEBI" id="CHEBI:30616"/>
        <dbReference type="ChEBI" id="CHEBI:43474"/>
        <dbReference type="ChEBI" id="CHEBI:57972"/>
        <dbReference type="ChEBI" id="CHEBI:70757"/>
        <dbReference type="ChEBI" id="CHEBI:83898"/>
        <dbReference type="ChEBI" id="CHEBI:456216"/>
        <dbReference type="EC" id="6.3.2.8"/>
    </reaction>
</comment>
<dbReference type="Pfam" id="PF08245">
    <property type="entry name" value="Mur_ligase_M"/>
    <property type="match status" value="1"/>
</dbReference>
<dbReference type="GO" id="GO:0051301">
    <property type="term" value="P:cell division"/>
    <property type="evidence" value="ECO:0007669"/>
    <property type="project" value="UniProtKB-KW"/>
</dbReference>
<dbReference type="GO" id="GO:0071555">
    <property type="term" value="P:cell wall organization"/>
    <property type="evidence" value="ECO:0007669"/>
    <property type="project" value="UniProtKB-KW"/>
</dbReference>
<dbReference type="OrthoDB" id="9804126at2"/>
<evidence type="ECO:0000256" key="2">
    <source>
        <dbReference type="ARBA" id="ARBA00004752"/>
    </source>
</evidence>
<dbReference type="InterPro" id="IPR000713">
    <property type="entry name" value="Mur_ligase_N"/>
</dbReference>
<keyword evidence="9 14" id="KW-0133">Cell shape</keyword>
<dbReference type="HAMAP" id="MF_00046">
    <property type="entry name" value="MurC"/>
    <property type="match status" value="1"/>
</dbReference>
<feature type="domain" description="Mur ligase C-terminal" evidence="16">
    <location>
        <begin position="322"/>
        <end position="453"/>
    </location>
</feature>
<keyword evidence="11 14" id="KW-0131">Cell cycle</keyword>